<dbReference type="GO" id="GO:0003856">
    <property type="term" value="F:3-dehydroquinate synthase activity"/>
    <property type="evidence" value="ECO:0007669"/>
    <property type="project" value="TreeGrafter"/>
</dbReference>
<dbReference type="PANTHER" id="PTHR43622:SF7">
    <property type="entry name" value="3-DEHYDROQUINATE SYNTHASE, CHLOROPLASTIC"/>
    <property type="match status" value="1"/>
</dbReference>
<keyword evidence="3" id="KW-0520">NAD</keyword>
<dbReference type="RefSeq" id="WP_012645402.1">
    <property type="nucleotide sequence ID" value="NC_011979.1"/>
</dbReference>
<evidence type="ECO:0000259" key="6">
    <source>
        <dbReference type="Pfam" id="PF01761"/>
    </source>
</evidence>
<evidence type="ECO:0000313" key="8">
    <source>
        <dbReference type="EMBL" id="ACM18673.1"/>
    </source>
</evidence>
<dbReference type="OrthoDB" id="9806583at2"/>
<evidence type="ECO:0000256" key="4">
    <source>
        <dbReference type="ARBA" id="ARBA00023141"/>
    </source>
</evidence>
<dbReference type="InterPro" id="IPR030960">
    <property type="entry name" value="DHQS/DOIS_N"/>
</dbReference>
<dbReference type="InterPro" id="IPR050071">
    <property type="entry name" value="Dehydroquinate_synthase"/>
</dbReference>
<accession>B9M9B5</accession>
<dbReference type="InterPro" id="IPR056179">
    <property type="entry name" value="DHQS_C"/>
</dbReference>
<organism evidence="8 9">
    <name type="scientific">Geotalea daltonii (strain DSM 22248 / JCM 15807 / FRC-32)</name>
    <name type="common">Geobacter daltonii</name>
    <dbReference type="NCBI Taxonomy" id="316067"/>
    <lineage>
        <taxon>Bacteria</taxon>
        <taxon>Pseudomonadati</taxon>
        <taxon>Thermodesulfobacteriota</taxon>
        <taxon>Desulfuromonadia</taxon>
        <taxon>Geobacterales</taxon>
        <taxon>Geobacteraceae</taxon>
        <taxon>Geotalea</taxon>
    </lineage>
</organism>
<sequence>MGQDDAWHKENRERVFWQEFSVPWRFPVIFTRNVFAPANNALATVFQAAGPVPVLAIADSGVAEANDGLADAVQAYASSHRNALRLLSPLHVLPGGEKCKNGAAQVDRLHRLFHKHKLCRHSVVLAIGGGAFLDMAGYAAATAHRGLRLVRLPTTTLAQNDAGIGVKNGYNSFGRKNWVGTFAPPFAVISDLNFLSTLPNRECRAGLAEAVKVAVIKDAGFFQLLSGQRKKLAALELEQMEEMIIRCAALHLEHIAAGDPFEQGSARPLDFGHWSAHALEEASGGEILHGEAVAMGMALDCLYAAEKGLLREEERDQIIHLLQDLGFRLSHPVLAELDLEGALDRFRQHLGGTLCITLPLGIGCRAEFHQMDLEVLHSSRDRLMAHKG</sequence>
<evidence type="ECO:0000256" key="2">
    <source>
        <dbReference type="ARBA" id="ARBA00022605"/>
    </source>
</evidence>
<protein>
    <submittedName>
        <fullName evidence="8">3-dehydroquinate synthase</fullName>
    </submittedName>
</protein>
<comment type="cofactor">
    <cofactor evidence="1">
        <name>NAD(+)</name>
        <dbReference type="ChEBI" id="CHEBI:57540"/>
    </cofactor>
</comment>
<evidence type="ECO:0000256" key="3">
    <source>
        <dbReference type="ARBA" id="ARBA00023027"/>
    </source>
</evidence>
<dbReference type="EMBL" id="CP001390">
    <property type="protein sequence ID" value="ACM18673.1"/>
    <property type="molecule type" value="Genomic_DNA"/>
</dbReference>
<proteinExistence type="predicted"/>
<dbReference type="PANTHER" id="PTHR43622">
    <property type="entry name" value="3-DEHYDROQUINATE SYNTHASE"/>
    <property type="match status" value="1"/>
</dbReference>
<keyword evidence="5" id="KW-0456">Lyase</keyword>
<name>B9M9B5_GEODF</name>
<dbReference type="eggNOG" id="COG0337">
    <property type="taxonomic scope" value="Bacteria"/>
</dbReference>
<dbReference type="CDD" id="cd08198">
    <property type="entry name" value="DHQS-like"/>
    <property type="match status" value="1"/>
</dbReference>
<evidence type="ECO:0000313" key="9">
    <source>
        <dbReference type="Proteomes" id="UP000007721"/>
    </source>
</evidence>
<dbReference type="AlphaFoldDB" id="B9M9B5"/>
<evidence type="ECO:0000256" key="1">
    <source>
        <dbReference type="ARBA" id="ARBA00001911"/>
    </source>
</evidence>
<keyword evidence="2" id="KW-0028">Amino-acid biosynthesis</keyword>
<dbReference type="Pfam" id="PF24621">
    <property type="entry name" value="DHQS_C"/>
    <property type="match status" value="1"/>
</dbReference>
<dbReference type="NCBIfam" id="NF004852">
    <property type="entry name" value="PRK06203.1"/>
    <property type="match status" value="1"/>
</dbReference>
<dbReference type="GO" id="GO:0008652">
    <property type="term" value="P:amino acid biosynthetic process"/>
    <property type="evidence" value="ECO:0007669"/>
    <property type="project" value="UniProtKB-KW"/>
</dbReference>
<dbReference type="Pfam" id="PF01761">
    <property type="entry name" value="DHQ_synthase"/>
    <property type="match status" value="1"/>
</dbReference>
<dbReference type="KEGG" id="geo:Geob_0302"/>
<dbReference type="HOGENOM" id="CLU_001201_0_4_7"/>
<dbReference type="Gene3D" id="3.40.50.1970">
    <property type="match status" value="1"/>
</dbReference>
<dbReference type="GO" id="GO:0009073">
    <property type="term" value="P:aromatic amino acid family biosynthetic process"/>
    <property type="evidence" value="ECO:0007669"/>
    <property type="project" value="UniProtKB-KW"/>
</dbReference>
<reference evidence="8 9" key="1">
    <citation type="submission" date="2009-01" db="EMBL/GenBank/DDBJ databases">
        <title>Complete sequence of Geobacter sp. FRC-32.</title>
        <authorList>
            <consortium name="US DOE Joint Genome Institute"/>
            <person name="Lucas S."/>
            <person name="Copeland A."/>
            <person name="Lapidus A."/>
            <person name="Glavina del Rio T."/>
            <person name="Dalin E."/>
            <person name="Tice H."/>
            <person name="Bruce D."/>
            <person name="Goodwin L."/>
            <person name="Pitluck S."/>
            <person name="Saunders E."/>
            <person name="Brettin T."/>
            <person name="Detter J.C."/>
            <person name="Han C."/>
            <person name="Larimer F."/>
            <person name="Land M."/>
            <person name="Hauser L."/>
            <person name="Kyrpides N."/>
            <person name="Ovchinnikova G."/>
            <person name="Kostka J."/>
            <person name="Richardson P."/>
        </authorList>
    </citation>
    <scope>NUCLEOTIDE SEQUENCE [LARGE SCALE GENOMIC DNA]</scope>
    <source>
        <strain evidence="9">DSM 22248 / JCM 15807 / FRC-32</strain>
    </source>
</reference>
<gene>
    <name evidence="8" type="primary">aroB-2</name>
    <name evidence="8" type="ordered locus">Geob_0302</name>
</gene>
<dbReference type="Gene3D" id="1.20.1090.10">
    <property type="entry name" value="Dehydroquinate synthase-like - alpha domain"/>
    <property type="match status" value="1"/>
</dbReference>
<keyword evidence="9" id="KW-1185">Reference proteome</keyword>
<feature type="domain" description="3-dehydroquinate synthase N-terminal" evidence="6">
    <location>
        <begin position="92"/>
        <end position="204"/>
    </location>
</feature>
<feature type="domain" description="3-dehydroquinate synthase C-terminal" evidence="7">
    <location>
        <begin position="206"/>
        <end position="341"/>
    </location>
</feature>
<evidence type="ECO:0000256" key="5">
    <source>
        <dbReference type="ARBA" id="ARBA00023239"/>
    </source>
</evidence>
<dbReference type="STRING" id="316067.Geob_0302"/>
<dbReference type="Proteomes" id="UP000007721">
    <property type="component" value="Chromosome"/>
</dbReference>
<evidence type="ECO:0000259" key="7">
    <source>
        <dbReference type="Pfam" id="PF24621"/>
    </source>
</evidence>
<keyword evidence="4" id="KW-0057">Aromatic amino acid biosynthesis</keyword>
<dbReference type="SUPFAM" id="SSF56796">
    <property type="entry name" value="Dehydroquinate synthase-like"/>
    <property type="match status" value="1"/>
</dbReference>